<dbReference type="InterPro" id="IPR035681">
    <property type="entry name" value="ComA-like_MBL"/>
</dbReference>
<feature type="domain" description="Metallo-beta-lactamase" evidence="2">
    <location>
        <begin position="59"/>
        <end position="268"/>
    </location>
</feature>
<dbReference type="Pfam" id="PF00753">
    <property type="entry name" value="Lactamase_B"/>
    <property type="match status" value="1"/>
</dbReference>
<dbReference type="PANTHER" id="PTHR30619:SF1">
    <property type="entry name" value="RECOMBINATION PROTEIN 2"/>
    <property type="match status" value="1"/>
</dbReference>
<evidence type="ECO:0000259" key="2">
    <source>
        <dbReference type="SMART" id="SM00849"/>
    </source>
</evidence>
<proteinExistence type="predicted"/>
<dbReference type="CDD" id="cd07731">
    <property type="entry name" value="ComA-like_MBL-fold"/>
    <property type="match status" value="1"/>
</dbReference>
<dbReference type="Proteomes" id="UP001516472">
    <property type="component" value="Unassembled WGS sequence"/>
</dbReference>
<organism evidence="3 4">
    <name type="scientific">Corallococcus soli</name>
    <dbReference type="NCBI Taxonomy" id="2710757"/>
    <lineage>
        <taxon>Bacteria</taxon>
        <taxon>Pseudomonadati</taxon>
        <taxon>Myxococcota</taxon>
        <taxon>Myxococcia</taxon>
        <taxon>Myxococcales</taxon>
        <taxon>Cystobacterineae</taxon>
        <taxon>Myxococcaceae</taxon>
        <taxon>Corallococcus</taxon>
    </lineage>
</organism>
<dbReference type="InterPro" id="IPR036866">
    <property type="entry name" value="RibonucZ/Hydroxyglut_hydro"/>
</dbReference>
<gene>
    <name evidence="3" type="ORF">G4177_17210</name>
</gene>
<dbReference type="SUPFAM" id="SSF56281">
    <property type="entry name" value="Metallo-hydrolase/oxidoreductase"/>
    <property type="match status" value="1"/>
</dbReference>
<name>A0ABR9PPT2_9BACT</name>
<feature type="compositionally biased region" description="Basic and acidic residues" evidence="1">
    <location>
        <begin position="400"/>
        <end position="425"/>
    </location>
</feature>
<evidence type="ECO:0000313" key="3">
    <source>
        <dbReference type="EMBL" id="MBE4749905.1"/>
    </source>
</evidence>
<evidence type="ECO:0000313" key="4">
    <source>
        <dbReference type="Proteomes" id="UP001516472"/>
    </source>
</evidence>
<evidence type="ECO:0000256" key="1">
    <source>
        <dbReference type="SAM" id="MobiDB-lite"/>
    </source>
</evidence>
<feature type="compositionally biased region" description="Basic and acidic residues" evidence="1">
    <location>
        <begin position="341"/>
        <end position="357"/>
    </location>
</feature>
<dbReference type="Gene3D" id="3.60.15.10">
    <property type="entry name" value="Ribonuclease Z/Hydroxyacylglutathione hydrolase-like"/>
    <property type="match status" value="1"/>
</dbReference>
<comment type="caution">
    <text evidence="3">The sequence shown here is derived from an EMBL/GenBank/DDBJ whole genome shotgun (WGS) entry which is preliminary data.</text>
</comment>
<reference evidence="3 4" key="1">
    <citation type="submission" date="2020-02" db="EMBL/GenBank/DDBJ databases">
        <authorList>
            <person name="Babadi Z.K."/>
            <person name="Risdian C."/>
            <person name="Ebrahimipour G.H."/>
            <person name="Wink J."/>
        </authorList>
    </citation>
    <scope>NUCLEOTIDE SEQUENCE [LARGE SCALE GENOMIC DNA]</scope>
    <source>
        <strain evidence="3 4">ZKHCc1 1396</strain>
    </source>
</reference>
<dbReference type="SMART" id="SM00849">
    <property type="entry name" value="Lactamase_B"/>
    <property type="match status" value="1"/>
</dbReference>
<protein>
    <submittedName>
        <fullName evidence="3">MBL fold metallo-hydrolase</fullName>
    </submittedName>
</protein>
<keyword evidence="4" id="KW-1185">Reference proteome</keyword>
<feature type="region of interest" description="Disordered" evidence="1">
    <location>
        <begin position="310"/>
        <end position="425"/>
    </location>
</feature>
<dbReference type="PANTHER" id="PTHR30619">
    <property type="entry name" value="DNA INTERNALIZATION/COMPETENCE PROTEIN COMEC/REC2"/>
    <property type="match status" value="1"/>
</dbReference>
<dbReference type="InterPro" id="IPR001279">
    <property type="entry name" value="Metallo-B-lactamas"/>
</dbReference>
<accession>A0ABR9PPT2</accession>
<dbReference type="InterPro" id="IPR052159">
    <property type="entry name" value="Competence_DNA_uptake"/>
</dbReference>
<sequence>MECREWERGGRVPAVKVFARLLGVLFLLLTAVPGLAAPPPPLPAPAPGRLTVYFLDVGQGDAALIVSPTGKTVLIDGGPPEAGTRLAARLRELVKQPLDLVILTHPHLDHLGGLPAALKAVGAKRFMDPGFDHPSEAYRDLLDFVGREVGQVMTPEPNPSSPQTLLTVGLGEGVALTVLWPRMPQEPFLSSTRSDANANSIVAKLTYAKTAFLFTGDAEPPTEELLIQKPLDLTATVLKVAHHGGKHSSTAAFLTRVAPQAAVISCGAGNDYGHPSPEVLGRLEDVRARTFRTDQDGEVMAVSDGATVTLRSSRGGAPTTTLSGAQQAGRPVALGPIQPTPERRPGRAVKPEPEGSRKKPKAPPSAPAPASTPEDTGQNFVSLKGSKVFHREACSTLKRSKNERTVYSRRADALRERRPAEDCHP</sequence>
<dbReference type="EMBL" id="JAAIYO010000004">
    <property type="protein sequence ID" value="MBE4749905.1"/>
    <property type="molecule type" value="Genomic_DNA"/>
</dbReference>